<dbReference type="Gene3D" id="1.50.10.20">
    <property type="match status" value="1"/>
</dbReference>
<evidence type="ECO:0000313" key="2">
    <source>
        <dbReference type="Proteomes" id="UP001172083"/>
    </source>
</evidence>
<name>A0ABT8LAC0_9BACT</name>
<dbReference type="RefSeq" id="WP_346759078.1">
    <property type="nucleotide sequence ID" value="NZ_JAUJEB010000003.1"/>
</dbReference>
<dbReference type="Pfam" id="PF05147">
    <property type="entry name" value="LANC_like"/>
    <property type="match status" value="1"/>
</dbReference>
<reference evidence="1" key="1">
    <citation type="submission" date="2023-06" db="EMBL/GenBank/DDBJ databases">
        <title>Genomic of Agaribacillus aureum.</title>
        <authorList>
            <person name="Wang G."/>
        </authorList>
    </citation>
    <scope>NUCLEOTIDE SEQUENCE</scope>
    <source>
        <strain evidence="1">BMA12</strain>
    </source>
</reference>
<dbReference type="SUPFAM" id="SSF158745">
    <property type="entry name" value="LanC-like"/>
    <property type="match status" value="1"/>
</dbReference>
<dbReference type="Proteomes" id="UP001172083">
    <property type="component" value="Unassembled WGS sequence"/>
</dbReference>
<gene>
    <name evidence="1" type="ORF">QQ020_16830</name>
</gene>
<keyword evidence="2" id="KW-1185">Reference proteome</keyword>
<dbReference type="InterPro" id="IPR007822">
    <property type="entry name" value="LANC-like"/>
</dbReference>
<dbReference type="EMBL" id="JAUJEB010000003">
    <property type="protein sequence ID" value="MDN5213740.1"/>
    <property type="molecule type" value="Genomic_DNA"/>
</dbReference>
<protein>
    <submittedName>
        <fullName evidence="1">Lanthionine synthetase LanC family protein</fullName>
    </submittedName>
</protein>
<evidence type="ECO:0000313" key="1">
    <source>
        <dbReference type="EMBL" id="MDN5213740.1"/>
    </source>
</evidence>
<organism evidence="1 2">
    <name type="scientific">Agaribacillus aureus</name>
    <dbReference type="NCBI Taxonomy" id="3051825"/>
    <lineage>
        <taxon>Bacteria</taxon>
        <taxon>Pseudomonadati</taxon>
        <taxon>Bacteroidota</taxon>
        <taxon>Cytophagia</taxon>
        <taxon>Cytophagales</taxon>
        <taxon>Splendidivirgaceae</taxon>
        <taxon>Agaribacillus</taxon>
    </lineage>
</organism>
<proteinExistence type="predicted"/>
<sequence>MNQPGTFIQEKYIINVLLRHASFIDNIGLMNGKMGIAIFFFHLGKMMKIQVYEDYAEELVDDIYQKIGTTIIPMDFENGLAGVAWGIEHLVHNGFIEADTDEILSDLDDKIFQHLTNSVGLSISVENGLLGYGFYLLSRLRNKDLKKNVDHNFILKRLLIDLINCLYETIEEKEEVLIEPVTFKITWSLPLTLILLSEIRRLNIYNRKIDIILNRLSHITLSRFPMKQANKLFLLTGMQAILKQADLKGWHEHFRLLKDTLDADEILREFPDKNIMVSDGLGGITLIAKLLEDANKESALLQLSSKIAEKIVRSACWKSFEGKDKLNAKNLGILDGLSGIGYSLLGIF</sequence>
<comment type="caution">
    <text evidence="1">The sequence shown here is derived from an EMBL/GenBank/DDBJ whole genome shotgun (WGS) entry which is preliminary data.</text>
</comment>
<accession>A0ABT8LAC0</accession>